<dbReference type="Gene3D" id="3.30.300.210">
    <property type="entry name" value="Nutrient germinant receptor protein C, domain 3"/>
    <property type="match status" value="1"/>
</dbReference>
<proteinExistence type="inferred from homology"/>
<dbReference type="EMBL" id="JBJIAA010000003">
    <property type="protein sequence ID" value="MFL0249677.1"/>
    <property type="molecule type" value="Genomic_DNA"/>
</dbReference>
<evidence type="ECO:0000256" key="2">
    <source>
        <dbReference type="ARBA" id="ARBA00007886"/>
    </source>
</evidence>
<evidence type="ECO:0000256" key="7">
    <source>
        <dbReference type="ARBA" id="ARBA00023288"/>
    </source>
</evidence>
<reference evidence="10 11" key="1">
    <citation type="submission" date="2024-11" db="EMBL/GenBank/DDBJ databases">
        <authorList>
            <person name="Heng Y.C."/>
            <person name="Lim A.C.H."/>
            <person name="Lee J.K.Y."/>
            <person name="Kittelmann S."/>
        </authorList>
    </citation>
    <scope>NUCLEOTIDE SEQUENCE [LARGE SCALE GENOMIC DNA]</scope>
    <source>
        <strain evidence="10 11">WILCCON 0114</strain>
    </source>
</reference>
<dbReference type="Pfam" id="PF25198">
    <property type="entry name" value="Spore_GerAC_N"/>
    <property type="match status" value="1"/>
</dbReference>
<keyword evidence="5" id="KW-0472">Membrane</keyword>
<comment type="caution">
    <text evidence="10">The sequence shown here is derived from an EMBL/GenBank/DDBJ whole genome shotgun (WGS) entry which is preliminary data.</text>
</comment>
<dbReference type="PANTHER" id="PTHR35789">
    <property type="entry name" value="SPORE GERMINATION PROTEIN B3"/>
    <property type="match status" value="1"/>
</dbReference>
<gene>
    <name evidence="10" type="ORF">ACJDT4_04515</name>
</gene>
<keyword evidence="11" id="KW-1185">Reference proteome</keyword>
<evidence type="ECO:0000256" key="4">
    <source>
        <dbReference type="ARBA" id="ARBA00022729"/>
    </source>
</evidence>
<name>A0ABW8TBV9_9CLOT</name>
<dbReference type="InterPro" id="IPR008844">
    <property type="entry name" value="Spore_GerAC-like"/>
</dbReference>
<organism evidence="10 11">
    <name type="scientific">Clostridium neuense</name>
    <dbReference type="NCBI Taxonomy" id="1728934"/>
    <lineage>
        <taxon>Bacteria</taxon>
        <taxon>Bacillati</taxon>
        <taxon>Bacillota</taxon>
        <taxon>Clostridia</taxon>
        <taxon>Eubacteriales</taxon>
        <taxon>Clostridiaceae</taxon>
        <taxon>Clostridium</taxon>
    </lineage>
</organism>
<evidence type="ECO:0000259" key="9">
    <source>
        <dbReference type="Pfam" id="PF25198"/>
    </source>
</evidence>
<dbReference type="Pfam" id="PF05504">
    <property type="entry name" value="Spore_GerAC"/>
    <property type="match status" value="1"/>
</dbReference>
<dbReference type="NCBIfam" id="TIGR02887">
    <property type="entry name" value="spore_ger_x_C"/>
    <property type="match status" value="1"/>
</dbReference>
<dbReference type="InterPro" id="IPR038501">
    <property type="entry name" value="Spore_GerAC_C_sf"/>
</dbReference>
<dbReference type="PANTHER" id="PTHR35789:SF1">
    <property type="entry name" value="SPORE GERMINATION PROTEIN B3"/>
    <property type="match status" value="1"/>
</dbReference>
<dbReference type="InterPro" id="IPR057336">
    <property type="entry name" value="GerAC_N"/>
</dbReference>
<evidence type="ECO:0000313" key="10">
    <source>
        <dbReference type="EMBL" id="MFL0249677.1"/>
    </source>
</evidence>
<keyword evidence="3" id="KW-0309">Germination</keyword>
<evidence type="ECO:0000256" key="3">
    <source>
        <dbReference type="ARBA" id="ARBA00022544"/>
    </source>
</evidence>
<feature type="domain" description="Spore germination GerAC-like C-terminal" evidence="8">
    <location>
        <begin position="207"/>
        <end position="363"/>
    </location>
</feature>
<comment type="subcellular location">
    <subcellularLocation>
        <location evidence="1">Membrane</location>
        <topology evidence="1">Lipid-anchor</topology>
    </subcellularLocation>
</comment>
<dbReference type="Proteomes" id="UP001623592">
    <property type="component" value="Unassembled WGS sequence"/>
</dbReference>
<dbReference type="PROSITE" id="PS51257">
    <property type="entry name" value="PROKAR_LIPOPROTEIN"/>
    <property type="match status" value="1"/>
</dbReference>
<evidence type="ECO:0000256" key="6">
    <source>
        <dbReference type="ARBA" id="ARBA00023139"/>
    </source>
</evidence>
<keyword evidence="4" id="KW-0732">Signal</keyword>
<dbReference type="InterPro" id="IPR046953">
    <property type="entry name" value="Spore_GerAC-like_C"/>
</dbReference>
<keyword evidence="6" id="KW-0564">Palmitate</keyword>
<comment type="similarity">
    <text evidence="2">Belongs to the GerABKC lipoprotein family.</text>
</comment>
<sequence>MKKKYLSIFLILSYLTTFTGCFNYRDIDKIIFVTTLVYDIDPDNNVLVYLEAFEAQRTLTKGSEKSQRLIFRGRGKTVFEAIRDISLQSGYEINYTQIKAIIFSEKAARAGIKGFIDVLTRNPQFYLKPYMAVYTGSVEEILQGGFKEEQYVGILINDLMKNVRVSSRAIRIQYADFLNQRTELDRASIMTVISHGKNKYRNSVELNGGAVFINDKMVDVIERSETEAYNFMVNRISSGVMEVVSPINKNRFISLEILRNNTKTDINYYKNKVYLTKKIDVKASIAESQGQINLNKENVKKIEVNADKNLINNANRIFNKFKKKGIDIFNIQDDLENKYKIREKNLIQKTQLNVEPTVKIEGGGKSSSFY</sequence>
<evidence type="ECO:0000259" key="8">
    <source>
        <dbReference type="Pfam" id="PF05504"/>
    </source>
</evidence>
<evidence type="ECO:0000256" key="1">
    <source>
        <dbReference type="ARBA" id="ARBA00004635"/>
    </source>
</evidence>
<accession>A0ABW8TBV9</accession>
<evidence type="ECO:0000256" key="5">
    <source>
        <dbReference type="ARBA" id="ARBA00023136"/>
    </source>
</evidence>
<evidence type="ECO:0000313" key="11">
    <source>
        <dbReference type="Proteomes" id="UP001623592"/>
    </source>
</evidence>
<keyword evidence="7" id="KW-0449">Lipoprotein</keyword>
<dbReference type="RefSeq" id="WP_406786346.1">
    <property type="nucleotide sequence ID" value="NZ_JBJIAA010000003.1"/>
</dbReference>
<feature type="domain" description="Spore germination protein N-terminal" evidence="9">
    <location>
        <begin position="23"/>
        <end position="193"/>
    </location>
</feature>
<protein>
    <submittedName>
        <fullName evidence="10">Ger(X)C family spore germination protein</fullName>
    </submittedName>
</protein>